<name>A0A841BIZ7_9ACTN</name>
<protein>
    <recommendedName>
        <fullName evidence="1">Aminoglycoside phosphotransferase domain-containing protein</fullName>
    </recommendedName>
</protein>
<dbReference type="InterPro" id="IPR011009">
    <property type="entry name" value="Kinase-like_dom_sf"/>
</dbReference>
<dbReference type="AlphaFoldDB" id="A0A841BIZ7"/>
<keyword evidence="3" id="KW-1185">Reference proteome</keyword>
<evidence type="ECO:0000259" key="1">
    <source>
        <dbReference type="Pfam" id="PF01636"/>
    </source>
</evidence>
<dbReference type="SUPFAM" id="SSF56112">
    <property type="entry name" value="Protein kinase-like (PK-like)"/>
    <property type="match status" value="1"/>
</dbReference>
<dbReference type="Gene3D" id="3.90.1200.10">
    <property type="match status" value="1"/>
</dbReference>
<reference evidence="2 3" key="1">
    <citation type="submission" date="2020-08" db="EMBL/GenBank/DDBJ databases">
        <title>Sequencing the genomes of 1000 actinobacteria strains.</title>
        <authorList>
            <person name="Klenk H.-P."/>
        </authorList>
    </citation>
    <scope>NUCLEOTIDE SEQUENCE [LARGE SCALE GENOMIC DNA]</scope>
    <source>
        <strain evidence="2 3">DSM 45362</strain>
    </source>
</reference>
<dbReference type="RefSeq" id="WP_184835479.1">
    <property type="nucleotide sequence ID" value="NZ_JACHMN010000002.1"/>
</dbReference>
<accession>A0A841BIZ7</accession>
<sequence>MHEDLLPPVIAAVFGSDRRLESVTRLKGGSKKGAYRLTLDDGFTAVLYSWEASENFWPALPDEDPTDPFSHATGLDLFTAAHGMLTSLGVRTISAYLLDPSHDLYPADIALVEDVRGDSLEVLLARDPAAAASTMDALASALASMAGHLGDRIGKVALVERGAAPQDRSCEQVVADRALRDLADAAARVDRLGAVHDRLAAAVRSLRDAVEPRSSVGVIHGELGPDHVLVDAAGLPVLIDIEGLMHFDVEWEHVFLRIRFGDHYPRLHRPGLDASRLRLYRLAQHLSLVAGPLRLLDGDFPDRDFMLDIAHHHTGEALTFLAE</sequence>
<dbReference type="Proteomes" id="UP000587527">
    <property type="component" value="Unassembled WGS sequence"/>
</dbReference>
<feature type="domain" description="Aminoglycoside phosphotransferase" evidence="1">
    <location>
        <begin position="74"/>
        <end position="255"/>
    </location>
</feature>
<evidence type="ECO:0000313" key="3">
    <source>
        <dbReference type="Proteomes" id="UP000587527"/>
    </source>
</evidence>
<dbReference type="InterPro" id="IPR002575">
    <property type="entry name" value="Aminoglycoside_PTrfase"/>
</dbReference>
<gene>
    <name evidence="2" type="ORF">F4553_002466</name>
</gene>
<proteinExistence type="predicted"/>
<dbReference type="EMBL" id="JACHMN010000002">
    <property type="protein sequence ID" value="MBB5869087.1"/>
    <property type="molecule type" value="Genomic_DNA"/>
</dbReference>
<evidence type="ECO:0000313" key="2">
    <source>
        <dbReference type="EMBL" id="MBB5869087.1"/>
    </source>
</evidence>
<comment type="caution">
    <text evidence="2">The sequence shown here is derived from an EMBL/GenBank/DDBJ whole genome shotgun (WGS) entry which is preliminary data.</text>
</comment>
<organism evidence="2 3">
    <name type="scientific">Allocatelliglobosispora scoriae</name>
    <dbReference type="NCBI Taxonomy" id="643052"/>
    <lineage>
        <taxon>Bacteria</taxon>
        <taxon>Bacillati</taxon>
        <taxon>Actinomycetota</taxon>
        <taxon>Actinomycetes</taxon>
        <taxon>Micromonosporales</taxon>
        <taxon>Micromonosporaceae</taxon>
        <taxon>Allocatelliglobosispora</taxon>
    </lineage>
</organism>
<dbReference type="Pfam" id="PF01636">
    <property type="entry name" value="APH"/>
    <property type="match status" value="1"/>
</dbReference>